<evidence type="ECO:0000256" key="3">
    <source>
        <dbReference type="ARBA" id="ARBA00051258"/>
    </source>
</evidence>
<dbReference type="PANTHER" id="PTHR42796:SF4">
    <property type="entry name" value="FUMARYLACETOACETATE HYDROLASE DOMAIN-CONTAINING PROTEIN 2A"/>
    <property type="match status" value="1"/>
</dbReference>
<dbReference type="Gene3D" id="3.90.850.10">
    <property type="entry name" value="Fumarylacetoacetase-like, C-terminal domain"/>
    <property type="match status" value="1"/>
</dbReference>
<comment type="pathway">
    <text evidence="7">Aromatic compound metabolism; 4-hydroxyphenylacetate degradation; pyruvate and succinate semialdehyde from 4-hydroxyphenylacetate: step 5/7.</text>
</comment>
<dbReference type="InterPro" id="IPR036663">
    <property type="entry name" value="Fumarylacetoacetase_C_sf"/>
</dbReference>
<sequence length="288" mass="31349">MRIVSFETAGEERIGIKADDYVIDLSIAAPELPTTLLELLELDSDLNRLLDGVAANAAIESRIAIEQLNYRPVIAKPGKIICIGRNYAAHAVEGGVAPPEYPEIFLRCSDSLIGHQSPILRPKNSSKLDYEGEIAAVIGKTARHIKAEHGLDYVAGYSLFNDATLRDYQRKSSQWTIGKNFDDTGAFGPEFVSADELPPGMHAVELQTRLNGEVMQNASTADFIFPMAKLIEILSECLTLRPGDVIITGTPAGVGYVRKPPVFMKPGDIIEIEAAGLGTLRNTIEDEQ</sequence>
<dbReference type="FunFam" id="3.90.850.10:FF:000002">
    <property type="entry name" value="2-hydroxyhepta-2,4-diene-1,7-dioate isomerase"/>
    <property type="match status" value="1"/>
</dbReference>
<evidence type="ECO:0000313" key="10">
    <source>
        <dbReference type="Proteomes" id="UP000286482"/>
    </source>
</evidence>
<dbReference type="GO" id="GO:0019752">
    <property type="term" value="P:carboxylic acid metabolic process"/>
    <property type="evidence" value="ECO:0007669"/>
    <property type="project" value="UniProtKB-ARBA"/>
</dbReference>
<dbReference type="EMBL" id="RAQO01000009">
    <property type="protein sequence ID" value="RKF14359.1"/>
    <property type="molecule type" value="Genomic_DNA"/>
</dbReference>
<dbReference type="InterPro" id="IPR011234">
    <property type="entry name" value="Fumarylacetoacetase-like_C"/>
</dbReference>
<accession>A0A420E7H7</accession>
<comment type="caution">
    <text evidence="9">The sequence shown here is derived from an EMBL/GenBank/DDBJ whole genome shotgun (WGS) entry which is preliminary data.</text>
</comment>
<evidence type="ECO:0000256" key="5">
    <source>
        <dbReference type="ARBA" id="ARBA00057150"/>
    </source>
</evidence>
<name>A0A420E7H7_9ALTE</name>
<gene>
    <name evidence="9" type="ORF">DBZ36_17025</name>
</gene>
<dbReference type="GO" id="GO:0018800">
    <property type="term" value="F:5-oxopent-3-ene-1,2,5-tricarboxylate decarboxylase activity"/>
    <property type="evidence" value="ECO:0007669"/>
    <property type="project" value="UniProtKB-EC"/>
</dbReference>
<dbReference type="InterPro" id="IPR051121">
    <property type="entry name" value="FAH"/>
</dbReference>
<evidence type="ECO:0000256" key="1">
    <source>
        <dbReference type="ARBA" id="ARBA00010211"/>
    </source>
</evidence>
<evidence type="ECO:0000256" key="4">
    <source>
        <dbReference type="ARBA" id="ARBA00052790"/>
    </source>
</evidence>
<proteinExistence type="inferred from homology"/>
<comment type="catalytic activity">
    <reaction evidence="3">
        <text>(3E,5R)-5-carboxy-2-oxohept-3-enedioate + H(+) = (4Z)-2-oxohept-4-enedioate + CO2</text>
        <dbReference type="Rhea" id="RHEA:14397"/>
        <dbReference type="ChEBI" id="CHEBI:15378"/>
        <dbReference type="ChEBI" id="CHEBI:16526"/>
        <dbReference type="ChEBI" id="CHEBI:87491"/>
        <dbReference type="ChEBI" id="CHEBI:87507"/>
        <dbReference type="EC" id="4.1.1.68"/>
    </reaction>
</comment>
<dbReference type="OrthoDB" id="9805307at2"/>
<dbReference type="GO" id="GO:0008704">
    <property type="term" value="F:5-carboxymethyl-2-hydroxymuconate delta-isomerase activity"/>
    <property type="evidence" value="ECO:0007669"/>
    <property type="project" value="UniProtKB-EC"/>
</dbReference>
<evidence type="ECO:0000259" key="8">
    <source>
        <dbReference type="Pfam" id="PF01557"/>
    </source>
</evidence>
<dbReference type="GO" id="GO:0046872">
    <property type="term" value="F:metal ion binding"/>
    <property type="evidence" value="ECO:0007669"/>
    <property type="project" value="UniProtKB-KW"/>
</dbReference>
<dbReference type="Pfam" id="PF01557">
    <property type="entry name" value="FAA_hydrolase"/>
    <property type="match status" value="1"/>
</dbReference>
<comment type="similarity">
    <text evidence="1">Belongs to the FAH family.</text>
</comment>
<evidence type="ECO:0000256" key="6">
    <source>
        <dbReference type="ARBA" id="ARBA00060569"/>
    </source>
</evidence>
<protein>
    <submittedName>
        <fullName evidence="9">FAA hydrolase family protein</fullName>
    </submittedName>
</protein>
<evidence type="ECO:0000256" key="7">
    <source>
        <dbReference type="ARBA" id="ARBA00060680"/>
    </source>
</evidence>
<dbReference type="PANTHER" id="PTHR42796">
    <property type="entry name" value="FUMARYLACETOACETATE HYDROLASE DOMAIN-CONTAINING PROTEIN 2A-RELATED"/>
    <property type="match status" value="1"/>
</dbReference>
<evidence type="ECO:0000256" key="2">
    <source>
        <dbReference type="ARBA" id="ARBA00022723"/>
    </source>
</evidence>
<keyword evidence="10" id="KW-1185">Reference proteome</keyword>
<dbReference type="RefSeq" id="WP_120356170.1">
    <property type="nucleotide sequence ID" value="NZ_RAQO01000009.1"/>
</dbReference>
<organism evidence="9 10">
    <name type="scientific">Alginatibacterium sediminis</name>
    <dbReference type="NCBI Taxonomy" id="2164068"/>
    <lineage>
        <taxon>Bacteria</taxon>
        <taxon>Pseudomonadati</taxon>
        <taxon>Pseudomonadota</taxon>
        <taxon>Gammaproteobacteria</taxon>
        <taxon>Alteromonadales</taxon>
        <taxon>Alteromonadaceae</taxon>
        <taxon>Alginatibacterium</taxon>
    </lineage>
</organism>
<reference evidence="9 10" key="1">
    <citation type="submission" date="2018-09" db="EMBL/GenBank/DDBJ databases">
        <authorList>
            <person name="Wang Z."/>
        </authorList>
    </citation>
    <scope>NUCLEOTIDE SEQUENCE [LARGE SCALE GENOMIC DNA]</scope>
    <source>
        <strain evidence="9 10">ALS 81</strain>
    </source>
</reference>
<keyword evidence="2" id="KW-0479">Metal-binding</keyword>
<dbReference type="SUPFAM" id="SSF56529">
    <property type="entry name" value="FAH"/>
    <property type="match status" value="1"/>
</dbReference>
<comment type="function">
    <text evidence="5">Decarboxylates OPET (5-oxo-pent-3-ene-1,2,5-tricarboxylic acid) into HHDD (2-hydroxy-hept-2,4-diene-1,7-dioate) and isomerizes it to OHED (2-oxo-hept-3-ene-1,7-dioate).</text>
</comment>
<feature type="domain" description="Fumarylacetoacetase-like C-terminal" evidence="8">
    <location>
        <begin position="79"/>
        <end position="284"/>
    </location>
</feature>
<dbReference type="GO" id="GO:0016787">
    <property type="term" value="F:hydrolase activity"/>
    <property type="evidence" value="ECO:0007669"/>
    <property type="project" value="UniProtKB-KW"/>
</dbReference>
<evidence type="ECO:0000313" key="9">
    <source>
        <dbReference type="EMBL" id="RKF14359.1"/>
    </source>
</evidence>
<dbReference type="Proteomes" id="UP000286482">
    <property type="component" value="Unassembled WGS sequence"/>
</dbReference>
<dbReference type="AlphaFoldDB" id="A0A420E7H7"/>
<comment type="pathway">
    <text evidence="6">Aromatic compound metabolism; 4-hydroxyphenylacetate degradation; pyruvate and succinate semialdehyde from 4-hydroxyphenylacetate: step 4/7.</text>
</comment>
<keyword evidence="9" id="KW-0378">Hydrolase</keyword>
<comment type="catalytic activity">
    <reaction evidence="4">
        <text>(2E,4Z)-5-hydroxypenta-2,4-diene-1,2,5-tricarboxylate = (3E,5R)-5-carboxy-2-oxohept-3-enedioate</text>
        <dbReference type="Rhea" id="RHEA:18813"/>
        <dbReference type="ChEBI" id="CHEBI:47961"/>
        <dbReference type="ChEBI" id="CHEBI:87491"/>
        <dbReference type="EC" id="5.3.3.10"/>
    </reaction>
</comment>